<reference evidence="3" key="1">
    <citation type="submission" date="2015-11" db="EMBL/GenBank/DDBJ databases">
        <authorList>
            <person name="Varghese N."/>
        </authorList>
    </citation>
    <scope>NUCLEOTIDE SEQUENCE [LARGE SCALE GENOMIC DNA]</scope>
</reference>
<sequence>MRLFVLFLLLLNHIQAISQQGAGQEFSKYFKKTISFLDYSAIVSKDIVVNPSDLIRKRLAELISTQINLPRFYWESLPETTVSKFKQVVSEKAYSSLNELSSDVQVYIVPEIVRILDINKEMKALSLVSEADRERFISTKAKTFGIDARKIERVMNSGYIVIPFIDMARVVRDTIVEKKKGREVRIPGVRATINGGMAIYRVKFENNQYSIIFSYEVRAKSPSNAFVSVVDYKGNISPQDSAFMFAVPGLVSSFDMALREIFKLSAPVVEASFNSVKFDLGKREGVLIDDGFDIYEFVETITGEIKKRNVGFVRVSNVADNRYKKEYSSAQIIIGSIFGSGVIQKGMLAEERPRFPFDFVFGLSAFPVKVSSVDFYNFPLSAGVMDTVKIKKVSPFAYAGHFDINVNFGKAINKSQLWFILSANVGVLPLDVNFFGNDVKSGLYGNFSIGLMKKIYFRRLSVAFESRVGVANFKFSAKESSNRDTIEYALSLRKWLLQGGVGTGIEFVINPDLNIGVKGLYLISEKIDEWTFLKKVGDDEKRWKVRFGSPVSMSGFSFKVYFNISIKNFARVRKFED</sequence>
<dbReference type="AlphaFoldDB" id="A0A0S4N8S2"/>
<dbReference type="OrthoDB" id="9774343at2"/>
<evidence type="ECO:0000256" key="1">
    <source>
        <dbReference type="SAM" id="SignalP"/>
    </source>
</evidence>
<dbReference type="Proteomes" id="UP000320623">
    <property type="component" value="Unassembled WGS sequence"/>
</dbReference>
<proteinExistence type="predicted"/>
<evidence type="ECO:0000313" key="2">
    <source>
        <dbReference type="EMBL" id="CUU06639.1"/>
    </source>
</evidence>
<organism evidence="2 3">
    <name type="scientific">Candidatus Thermokryptus mobilis</name>
    <dbReference type="NCBI Taxonomy" id="1643428"/>
    <lineage>
        <taxon>Bacteria</taxon>
        <taxon>Pseudomonadati</taxon>
        <taxon>Candidatus Kryptoniota</taxon>
        <taxon>Candidatus Thermokryptus</taxon>
    </lineage>
</organism>
<dbReference type="STRING" id="1643428.GCA_001442855_01544"/>
<dbReference type="EMBL" id="FAOO01000010">
    <property type="protein sequence ID" value="CUU06639.1"/>
    <property type="molecule type" value="Genomic_DNA"/>
</dbReference>
<keyword evidence="3" id="KW-1185">Reference proteome</keyword>
<name>A0A0S4N8S2_9BACT</name>
<feature type="chain" id="PRO_5006624839" description="Outer membrane protein insertion porin family" evidence="1">
    <location>
        <begin position="19"/>
        <end position="577"/>
    </location>
</feature>
<keyword evidence="1" id="KW-0732">Signal</keyword>
<accession>A0A0S4N8S2</accession>
<evidence type="ECO:0000313" key="3">
    <source>
        <dbReference type="Proteomes" id="UP000320623"/>
    </source>
</evidence>
<dbReference type="RefSeq" id="WP_140945311.1">
    <property type="nucleotide sequence ID" value="NZ_FAOO01000010.1"/>
</dbReference>
<protein>
    <recommendedName>
        <fullName evidence="4">Outer membrane protein insertion porin family</fullName>
    </recommendedName>
</protein>
<evidence type="ECO:0008006" key="4">
    <source>
        <dbReference type="Google" id="ProtNLM"/>
    </source>
</evidence>
<gene>
    <name evidence="2" type="ORF">JGI1_01577</name>
</gene>
<feature type="signal peptide" evidence="1">
    <location>
        <begin position="1"/>
        <end position="18"/>
    </location>
</feature>